<protein>
    <submittedName>
        <fullName evidence="4">TMM25 protein</fullName>
    </submittedName>
</protein>
<feature type="chain" id="PRO_5029839576" evidence="3">
    <location>
        <begin position="29"/>
        <end position="255"/>
    </location>
</feature>
<evidence type="ECO:0000256" key="3">
    <source>
        <dbReference type="SAM" id="SignalP"/>
    </source>
</evidence>
<keyword evidence="3" id="KW-0732">Signal</keyword>
<feature type="region of interest" description="Disordered" evidence="1">
    <location>
        <begin position="175"/>
        <end position="195"/>
    </location>
</feature>
<feature type="transmembrane region" description="Helical" evidence="2">
    <location>
        <begin position="127"/>
        <end position="149"/>
    </location>
</feature>
<evidence type="ECO:0000313" key="4">
    <source>
        <dbReference type="EMBL" id="NWX92520.1"/>
    </source>
</evidence>
<keyword evidence="5" id="KW-1185">Reference proteome</keyword>
<reference evidence="4 5" key="1">
    <citation type="submission" date="2019-09" db="EMBL/GenBank/DDBJ databases">
        <title>Bird 10,000 Genomes (B10K) Project - Family phase.</title>
        <authorList>
            <person name="Zhang G."/>
        </authorList>
    </citation>
    <scope>NUCLEOTIDE SEQUENCE [LARGE SCALE GENOMIC DNA]</scope>
    <source>
        <strain evidence="4">B10K-MSB-04</strain>
    </source>
</reference>
<comment type="caution">
    <text evidence="4">The sequence shown here is derived from an EMBL/GenBank/DDBJ whole genome shotgun (WGS) entry which is preliminary data.</text>
</comment>
<feature type="non-terminal residue" evidence="4">
    <location>
        <position position="1"/>
    </location>
</feature>
<evidence type="ECO:0000313" key="5">
    <source>
        <dbReference type="Proteomes" id="UP000538817"/>
    </source>
</evidence>
<name>A0A7K7A8M6_9AVES</name>
<sequence length="255" mass="25960">PEILRTDTHPAEAAAPGLLVVLLALVQANPPAAITWLGLDGRPVANTSLLVPDASGHPALANHTVRLSALPGTFSVHTATGLGVANASIPAPGRSVGMGMGSVAAAVAAEGPGTRAGLWDARVELPLLGVAAGVAVVLGALLGLGCVAARRHAKPGTGKGRRTGRCSQHSCPSCSQLPREHRSLPPNLRLSDLAQEPRGESRQRCGVPRCSESALLCGCSTDCSTCPLGPAGFVRLPATGYIYKVSSTSSDEIWL</sequence>
<evidence type="ECO:0000256" key="1">
    <source>
        <dbReference type="SAM" id="MobiDB-lite"/>
    </source>
</evidence>
<dbReference type="PANTHER" id="PTHR47224:SF1">
    <property type="entry name" value="TRANSMEMBRANE PROTEIN 25"/>
    <property type="match status" value="1"/>
</dbReference>
<keyword evidence="2" id="KW-0812">Transmembrane</keyword>
<feature type="signal peptide" evidence="3">
    <location>
        <begin position="1"/>
        <end position="28"/>
    </location>
</feature>
<keyword evidence="2" id="KW-0472">Membrane</keyword>
<organism evidence="4 5">
    <name type="scientific">Nothoprocta pentlandii</name>
    <dbReference type="NCBI Taxonomy" id="2585814"/>
    <lineage>
        <taxon>Eukaryota</taxon>
        <taxon>Metazoa</taxon>
        <taxon>Chordata</taxon>
        <taxon>Craniata</taxon>
        <taxon>Vertebrata</taxon>
        <taxon>Euteleostomi</taxon>
        <taxon>Archelosauria</taxon>
        <taxon>Archosauria</taxon>
        <taxon>Dinosauria</taxon>
        <taxon>Saurischia</taxon>
        <taxon>Theropoda</taxon>
        <taxon>Coelurosauria</taxon>
        <taxon>Aves</taxon>
        <taxon>Palaeognathae</taxon>
        <taxon>Tinamiformes</taxon>
        <taxon>Tinamidae</taxon>
        <taxon>Nothoprocta</taxon>
    </lineage>
</organism>
<accession>A0A7K7A8M6</accession>
<dbReference type="InterPro" id="IPR042864">
    <property type="entry name" value="TMEM25"/>
</dbReference>
<evidence type="ECO:0000256" key="2">
    <source>
        <dbReference type="SAM" id="Phobius"/>
    </source>
</evidence>
<dbReference type="GO" id="GO:0090394">
    <property type="term" value="P:negative regulation of excitatory postsynaptic potential"/>
    <property type="evidence" value="ECO:0007669"/>
    <property type="project" value="TreeGrafter"/>
</dbReference>
<proteinExistence type="predicted"/>
<dbReference type="Proteomes" id="UP000538817">
    <property type="component" value="Unassembled WGS sequence"/>
</dbReference>
<keyword evidence="2" id="KW-1133">Transmembrane helix</keyword>
<dbReference type="EMBL" id="VZSG01001081">
    <property type="protein sequence ID" value="NWX92520.1"/>
    <property type="molecule type" value="Genomic_DNA"/>
</dbReference>
<feature type="non-terminal residue" evidence="4">
    <location>
        <position position="255"/>
    </location>
</feature>
<dbReference type="PANTHER" id="PTHR47224">
    <property type="entry name" value="TRANSMEMBRANE PROTEIN 25"/>
    <property type="match status" value="1"/>
</dbReference>
<dbReference type="AlphaFoldDB" id="A0A7K7A8M6"/>
<gene>
    <name evidence="4" type="primary">Tmem25</name>
    <name evidence="4" type="ORF">NOTPEN_R11504</name>
</gene>